<feature type="region of interest" description="Disordered" evidence="6">
    <location>
        <begin position="1"/>
        <end position="23"/>
    </location>
</feature>
<dbReference type="Gene3D" id="3.50.50.60">
    <property type="entry name" value="FAD/NAD(P)-binding domain"/>
    <property type="match status" value="1"/>
</dbReference>
<evidence type="ECO:0000256" key="4">
    <source>
        <dbReference type="ARBA" id="ARBA00023002"/>
    </source>
</evidence>
<dbReference type="InterPro" id="IPR006076">
    <property type="entry name" value="FAD-dep_OxRdtase"/>
</dbReference>
<accession>A0A381Q6U0</accession>
<keyword evidence="2" id="KW-0285">Flavoprotein</keyword>
<evidence type="ECO:0000256" key="1">
    <source>
        <dbReference type="ARBA" id="ARBA00001974"/>
    </source>
</evidence>
<comment type="cofactor">
    <cofactor evidence="1">
        <name>FAD</name>
        <dbReference type="ChEBI" id="CHEBI:57692"/>
    </cofactor>
</comment>
<evidence type="ECO:0000256" key="3">
    <source>
        <dbReference type="ARBA" id="ARBA00022827"/>
    </source>
</evidence>
<comment type="similarity">
    <text evidence="5">Belongs to the L2HGDH family.</text>
</comment>
<keyword evidence="4" id="KW-0560">Oxidoreductase</keyword>
<dbReference type="Pfam" id="PF01266">
    <property type="entry name" value="DAO"/>
    <property type="match status" value="1"/>
</dbReference>
<feature type="domain" description="FAD dependent oxidoreductase" evidence="7">
    <location>
        <begin position="43"/>
        <end position="430"/>
    </location>
</feature>
<dbReference type="SUPFAM" id="SSF51905">
    <property type="entry name" value="FAD/NAD(P)-binding domain"/>
    <property type="match status" value="1"/>
</dbReference>
<name>A0A381Q6U0_9ZZZZ</name>
<evidence type="ECO:0000259" key="7">
    <source>
        <dbReference type="Pfam" id="PF01266"/>
    </source>
</evidence>
<reference evidence="8" key="1">
    <citation type="submission" date="2018-05" db="EMBL/GenBank/DDBJ databases">
        <authorList>
            <person name="Lanie J.A."/>
            <person name="Ng W.-L."/>
            <person name="Kazmierczak K.M."/>
            <person name="Andrzejewski T.M."/>
            <person name="Davidsen T.M."/>
            <person name="Wayne K.J."/>
            <person name="Tettelin H."/>
            <person name="Glass J.I."/>
            <person name="Rusch D."/>
            <person name="Podicherti R."/>
            <person name="Tsui H.-C.T."/>
            <person name="Winkler M.E."/>
        </authorList>
    </citation>
    <scope>NUCLEOTIDE SEQUENCE</scope>
</reference>
<evidence type="ECO:0000313" key="8">
    <source>
        <dbReference type="EMBL" id="SUZ75042.1"/>
    </source>
</evidence>
<dbReference type="GO" id="GO:0047545">
    <property type="term" value="F:(S)-2-hydroxyglutarate dehydrogenase activity"/>
    <property type="evidence" value="ECO:0007669"/>
    <property type="project" value="TreeGrafter"/>
</dbReference>
<proteinExistence type="inferred from homology"/>
<dbReference type="GO" id="GO:0005737">
    <property type="term" value="C:cytoplasm"/>
    <property type="evidence" value="ECO:0007669"/>
    <property type="project" value="TreeGrafter"/>
</dbReference>
<sequence>MTSLAGLDRPTASDYPTPHPPTWEPATVRAEFTRRQMESNQYDIAIIGGGILGLSTAMQLMERAPNWRVAVIEKEAQLATHQTGHNSGVMHSGIYYRPGSHKAQFCVAGLNNMVKFCDENEIEYQQCGKVIVALNESELGRLQDLFERGTANGVPDLEIVGPERLKEIEPHTVGMRALWAPHTGIVDFTKVAAAFANKFQQAGGDIFTGAAVKKITNMTGSVALETTKGTLQAKHLINCAGLYADKVATMTGEKLGVKIIPFRGEYYTLRPESHHLVSGLIYPVPDPQFPFLGVHFTRNIKGHVEAGPNAVMALRREGYRKRDFSLGESMANLAYPGFWKMAAKYWKIGMGEVYRSFNKRVFLHDLQRLIPEIRNSDLDSGGSGVRAQAVARDGSLLDDFSIIQGRDAIHVLNAPSPGATSSLAIGDHIAGLAVENFRAPI</sequence>
<organism evidence="8">
    <name type="scientific">marine metagenome</name>
    <dbReference type="NCBI Taxonomy" id="408172"/>
    <lineage>
        <taxon>unclassified sequences</taxon>
        <taxon>metagenomes</taxon>
        <taxon>ecological metagenomes</taxon>
    </lineage>
</organism>
<evidence type="ECO:0000256" key="5">
    <source>
        <dbReference type="ARBA" id="ARBA00037941"/>
    </source>
</evidence>
<dbReference type="Gene3D" id="3.30.9.10">
    <property type="entry name" value="D-Amino Acid Oxidase, subunit A, domain 2"/>
    <property type="match status" value="1"/>
</dbReference>
<gene>
    <name evidence="8" type="ORF">METZ01_LOCUS27896</name>
</gene>
<dbReference type="PANTHER" id="PTHR43104">
    <property type="entry name" value="L-2-HYDROXYGLUTARATE DEHYDROGENASE, MITOCHONDRIAL"/>
    <property type="match status" value="1"/>
</dbReference>
<evidence type="ECO:0000256" key="2">
    <source>
        <dbReference type="ARBA" id="ARBA00022630"/>
    </source>
</evidence>
<dbReference type="PANTHER" id="PTHR43104:SF2">
    <property type="entry name" value="L-2-HYDROXYGLUTARATE DEHYDROGENASE, MITOCHONDRIAL"/>
    <property type="match status" value="1"/>
</dbReference>
<dbReference type="AlphaFoldDB" id="A0A381Q6U0"/>
<evidence type="ECO:0000256" key="6">
    <source>
        <dbReference type="SAM" id="MobiDB-lite"/>
    </source>
</evidence>
<protein>
    <recommendedName>
        <fullName evidence="7">FAD dependent oxidoreductase domain-containing protein</fullName>
    </recommendedName>
</protein>
<dbReference type="NCBIfam" id="NF008726">
    <property type="entry name" value="PRK11728.1"/>
    <property type="match status" value="1"/>
</dbReference>
<keyword evidence="3" id="KW-0274">FAD</keyword>
<dbReference type="InterPro" id="IPR036188">
    <property type="entry name" value="FAD/NAD-bd_sf"/>
</dbReference>
<dbReference type="EMBL" id="UINC01001231">
    <property type="protein sequence ID" value="SUZ75042.1"/>
    <property type="molecule type" value="Genomic_DNA"/>
</dbReference>